<keyword evidence="1" id="KW-0805">Transcription regulation</keyword>
<reference evidence="6 7" key="1">
    <citation type="submission" date="2023-02" db="EMBL/GenBank/DDBJ databases">
        <title>Devosia algicola sp. nov., isolated from the phycosphere of marine algae.</title>
        <authorList>
            <person name="Kim J.M."/>
            <person name="Lee J.K."/>
            <person name="Choi B.J."/>
            <person name="Bayburt H."/>
            <person name="Jeon C.O."/>
        </authorList>
    </citation>
    <scope>NUCLEOTIDE SEQUENCE [LARGE SCALE GENOMIC DNA]</scope>
    <source>
        <strain evidence="6 7">G20-9</strain>
    </source>
</reference>
<dbReference type="InterPro" id="IPR047640">
    <property type="entry name" value="RpiR-like"/>
</dbReference>
<evidence type="ECO:0000256" key="2">
    <source>
        <dbReference type="ARBA" id="ARBA00023125"/>
    </source>
</evidence>
<gene>
    <name evidence="6" type="ORF">PSQ19_03580</name>
</gene>
<dbReference type="PANTHER" id="PTHR30514:SF1">
    <property type="entry name" value="HTH-TYPE TRANSCRIPTIONAL REGULATOR HEXR-RELATED"/>
    <property type="match status" value="1"/>
</dbReference>
<dbReference type="InterPro" id="IPR036388">
    <property type="entry name" value="WH-like_DNA-bd_sf"/>
</dbReference>
<evidence type="ECO:0000256" key="3">
    <source>
        <dbReference type="ARBA" id="ARBA00023163"/>
    </source>
</evidence>
<keyword evidence="3" id="KW-0804">Transcription</keyword>
<dbReference type="InterPro" id="IPR000281">
    <property type="entry name" value="HTH_RpiR"/>
</dbReference>
<protein>
    <submittedName>
        <fullName evidence="6">MurR/RpiR family transcriptional regulator</fullName>
    </submittedName>
</protein>
<dbReference type="RefSeq" id="WP_282219647.1">
    <property type="nucleotide sequence ID" value="NZ_CP118246.1"/>
</dbReference>
<organism evidence="6 7">
    <name type="scientific">Devosia algicola</name>
    <dbReference type="NCBI Taxonomy" id="3026418"/>
    <lineage>
        <taxon>Bacteria</taxon>
        <taxon>Pseudomonadati</taxon>
        <taxon>Pseudomonadota</taxon>
        <taxon>Alphaproteobacteria</taxon>
        <taxon>Hyphomicrobiales</taxon>
        <taxon>Devosiaceae</taxon>
        <taxon>Devosia</taxon>
    </lineage>
</organism>
<feature type="domain" description="HTH rpiR-type" evidence="4">
    <location>
        <begin position="2"/>
        <end position="78"/>
    </location>
</feature>
<evidence type="ECO:0000313" key="6">
    <source>
        <dbReference type="EMBL" id="WDR03253.1"/>
    </source>
</evidence>
<name>A0ABY7YQ37_9HYPH</name>
<accession>A0ABY7YQ37</accession>
<dbReference type="InterPro" id="IPR001347">
    <property type="entry name" value="SIS_dom"/>
</dbReference>
<dbReference type="Gene3D" id="1.10.10.10">
    <property type="entry name" value="Winged helix-like DNA-binding domain superfamily/Winged helix DNA-binding domain"/>
    <property type="match status" value="1"/>
</dbReference>
<dbReference type="Pfam" id="PF01380">
    <property type="entry name" value="SIS"/>
    <property type="match status" value="1"/>
</dbReference>
<dbReference type="Gene3D" id="3.40.50.10490">
    <property type="entry name" value="Glucose-6-phosphate isomerase like protein, domain 1"/>
    <property type="match status" value="1"/>
</dbReference>
<dbReference type="Pfam" id="PF01418">
    <property type="entry name" value="HTH_6"/>
    <property type="match status" value="1"/>
</dbReference>
<dbReference type="Proteomes" id="UP001220530">
    <property type="component" value="Chromosome"/>
</dbReference>
<feature type="domain" description="SIS" evidence="5">
    <location>
        <begin position="121"/>
        <end position="261"/>
    </location>
</feature>
<evidence type="ECO:0000256" key="1">
    <source>
        <dbReference type="ARBA" id="ARBA00023015"/>
    </source>
</evidence>
<dbReference type="PROSITE" id="PS51464">
    <property type="entry name" value="SIS"/>
    <property type="match status" value="1"/>
</dbReference>
<dbReference type="PROSITE" id="PS51071">
    <property type="entry name" value="HTH_RPIR"/>
    <property type="match status" value="1"/>
</dbReference>
<dbReference type="PANTHER" id="PTHR30514">
    <property type="entry name" value="GLUCOKINASE"/>
    <property type="match status" value="1"/>
</dbReference>
<evidence type="ECO:0000313" key="7">
    <source>
        <dbReference type="Proteomes" id="UP001220530"/>
    </source>
</evidence>
<dbReference type="InterPro" id="IPR009057">
    <property type="entry name" value="Homeodomain-like_sf"/>
</dbReference>
<evidence type="ECO:0000259" key="5">
    <source>
        <dbReference type="PROSITE" id="PS51464"/>
    </source>
</evidence>
<dbReference type="InterPro" id="IPR046348">
    <property type="entry name" value="SIS_dom_sf"/>
</dbReference>
<dbReference type="CDD" id="cd05013">
    <property type="entry name" value="SIS_RpiR"/>
    <property type="match status" value="1"/>
</dbReference>
<dbReference type="EMBL" id="CP118246">
    <property type="protein sequence ID" value="WDR03253.1"/>
    <property type="molecule type" value="Genomic_DNA"/>
</dbReference>
<keyword evidence="7" id="KW-1185">Reference proteome</keyword>
<dbReference type="InterPro" id="IPR035472">
    <property type="entry name" value="RpiR-like_SIS"/>
</dbReference>
<dbReference type="SUPFAM" id="SSF46689">
    <property type="entry name" value="Homeodomain-like"/>
    <property type="match status" value="1"/>
</dbReference>
<proteinExistence type="predicted"/>
<keyword evidence="2" id="KW-0238">DNA-binding</keyword>
<dbReference type="SUPFAM" id="SSF53697">
    <property type="entry name" value="SIS domain"/>
    <property type="match status" value="1"/>
</dbReference>
<evidence type="ECO:0000259" key="4">
    <source>
        <dbReference type="PROSITE" id="PS51071"/>
    </source>
</evidence>
<sequence>MLDIVGVLQSEKNAFTRSERALADLILHDVEAALKLPIVDLAARAEVSPPTVTRFCRRLGCDNYADFKVRLAKSRFVGQRYVMPESGPQTVREIAHGVITGVQSTIFDTFDHLDIGALERAADAVIRSSYVLSYGSGGSSSMAATEMETRLFRLGLKVSSSIDHQAQMMRAAGAPNGTVLIAFSLSGNNVPLVGALKVAGEYGIVRIVITRSGSAVASESDILIPIDREENVDIFRPTPGRYALLAVADILAQTVATRLGPSAVASMRRIKHQLVITRDGDDSQPLGD</sequence>